<name>A0A2W5MFH0_ANCNO</name>
<organism evidence="11 12">
    <name type="scientific">Ancylobacter novellus</name>
    <name type="common">Thiobacillus novellus</name>
    <dbReference type="NCBI Taxonomy" id="921"/>
    <lineage>
        <taxon>Bacteria</taxon>
        <taxon>Pseudomonadati</taxon>
        <taxon>Pseudomonadota</taxon>
        <taxon>Alphaproteobacteria</taxon>
        <taxon>Hyphomicrobiales</taxon>
        <taxon>Xanthobacteraceae</taxon>
        <taxon>Ancylobacter</taxon>
    </lineage>
</organism>
<dbReference type="SUPFAM" id="SSF56024">
    <property type="entry name" value="Phospholipase D/nuclease"/>
    <property type="match status" value="2"/>
</dbReference>
<dbReference type="CDD" id="cd09143">
    <property type="entry name" value="PLDc_vPLD1_2_like_bac_2"/>
    <property type="match status" value="1"/>
</dbReference>
<dbReference type="GO" id="GO:0004630">
    <property type="term" value="F:phospholipase D activity"/>
    <property type="evidence" value="ECO:0007669"/>
    <property type="project" value="UniProtKB-EC"/>
</dbReference>
<evidence type="ECO:0000256" key="2">
    <source>
        <dbReference type="ARBA" id="ARBA00003145"/>
    </source>
</evidence>
<evidence type="ECO:0000313" key="12">
    <source>
        <dbReference type="Proteomes" id="UP000249577"/>
    </source>
</evidence>
<proteinExistence type="predicted"/>
<dbReference type="PANTHER" id="PTHR18896:SF76">
    <property type="entry name" value="PHOSPHOLIPASE"/>
    <property type="match status" value="1"/>
</dbReference>
<reference evidence="11 12" key="1">
    <citation type="submission" date="2017-08" db="EMBL/GenBank/DDBJ databases">
        <title>Infants hospitalized years apart are colonized by the same room-sourced microbial strains.</title>
        <authorList>
            <person name="Brooks B."/>
            <person name="Olm M.R."/>
            <person name="Firek B.A."/>
            <person name="Baker R."/>
            <person name="Thomas B.C."/>
            <person name="Morowitz M.J."/>
            <person name="Banfield J.F."/>
        </authorList>
    </citation>
    <scope>NUCLEOTIDE SEQUENCE [LARGE SCALE GENOMIC DNA]</scope>
    <source>
        <strain evidence="11">S2_005_003_R2_43</strain>
    </source>
</reference>
<evidence type="ECO:0000256" key="8">
    <source>
        <dbReference type="ARBA" id="ARBA00023098"/>
    </source>
</evidence>
<dbReference type="Pfam" id="PF00614">
    <property type="entry name" value="PLDc"/>
    <property type="match status" value="1"/>
</dbReference>
<comment type="catalytic activity">
    <reaction evidence="1">
        <text>a 1,2-diacyl-sn-glycero-3-phosphocholine + H2O = a 1,2-diacyl-sn-glycero-3-phosphate + choline + H(+)</text>
        <dbReference type="Rhea" id="RHEA:14445"/>
        <dbReference type="ChEBI" id="CHEBI:15354"/>
        <dbReference type="ChEBI" id="CHEBI:15377"/>
        <dbReference type="ChEBI" id="CHEBI:15378"/>
        <dbReference type="ChEBI" id="CHEBI:57643"/>
        <dbReference type="ChEBI" id="CHEBI:58608"/>
        <dbReference type="EC" id="3.1.4.4"/>
    </reaction>
</comment>
<evidence type="ECO:0000256" key="4">
    <source>
        <dbReference type="ARBA" id="ARBA00018392"/>
    </source>
</evidence>
<evidence type="ECO:0000313" key="11">
    <source>
        <dbReference type="EMBL" id="PZQ16243.1"/>
    </source>
</evidence>
<feature type="domain" description="PLD phosphodiesterase" evidence="10">
    <location>
        <begin position="129"/>
        <end position="156"/>
    </location>
</feature>
<keyword evidence="8" id="KW-0443">Lipid metabolism</keyword>
<dbReference type="PROSITE" id="PS50035">
    <property type="entry name" value="PLD"/>
    <property type="match status" value="2"/>
</dbReference>
<dbReference type="CDD" id="cd09140">
    <property type="entry name" value="PLDc_vPLD1_2_like_bac_1"/>
    <property type="match status" value="1"/>
</dbReference>
<keyword evidence="6" id="KW-0677">Repeat</keyword>
<evidence type="ECO:0000256" key="7">
    <source>
        <dbReference type="ARBA" id="ARBA00022801"/>
    </source>
</evidence>
<evidence type="ECO:0000256" key="3">
    <source>
        <dbReference type="ARBA" id="ARBA00004613"/>
    </source>
</evidence>
<dbReference type="SMART" id="SM00155">
    <property type="entry name" value="PLDc"/>
    <property type="match status" value="2"/>
</dbReference>
<gene>
    <name evidence="11" type="ORF">DI565_08755</name>
</gene>
<keyword evidence="5" id="KW-0964">Secreted</keyword>
<dbReference type="InterPro" id="IPR025202">
    <property type="entry name" value="PLD-like_dom"/>
</dbReference>
<evidence type="ECO:0000259" key="10">
    <source>
        <dbReference type="PROSITE" id="PS50035"/>
    </source>
</evidence>
<dbReference type="GO" id="GO:0009395">
    <property type="term" value="P:phospholipid catabolic process"/>
    <property type="evidence" value="ECO:0007669"/>
    <property type="project" value="TreeGrafter"/>
</dbReference>
<evidence type="ECO:0000256" key="1">
    <source>
        <dbReference type="ARBA" id="ARBA00000798"/>
    </source>
</evidence>
<sequence>MTADPLLVPGETCWRIERAERFAFIVDAADYYRFAKQAILNARRSVMLIGWDFDSRIELEPEGATVEGPNRLGPFLSWAADRRPEVEIYLLKWNLGVIETLARGETPFYLLQWMAKKNIRLKLDAAHPPMAAHHQKIVVIDDALAFCGGIDMTLGRWDTRDHRENHPNRRSPWGRQLQPWHDATTCVDGAAARALGELARDRWRWATGETPPSAETAEDPWPDDLAPTFEGVDVGVSRTIAAFEDREQISEIEALYLACIAGARRTLYVESQYFASRRIAEAMIERLKEPDGPEIVVVNPESQDGWLEEATMGAARARLVDHVRRADAHGRFRVYYPATQSGEPIYVHAKIMIVDNELLRIGSSNLNNRSMGFDTECDLAIEARGDGRLRAGIATVRCDLLAEHLGATPDMVAARVEETGSLIAAIEALARNGRRLVSLPVRELGEVEEALAETDFVDPERPPGVMRRIRRRFSRRRR</sequence>
<dbReference type="InterPro" id="IPR015679">
    <property type="entry name" value="PLipase_D_fam"/>
</dbReference>
<dbReference type="Gene3D" id="3.30.870.10">
    <property type="entry name" value="Endonuclease Chain A"/>
    <property type="match status" value="2"/>
</dbReference>
<dbReference type="AlphaFoldDB" id="A0A2W5MFH0"/>
<comment type="function">
    <text evidence="2">Could be a virulence factor.</text>
</comment>
<dbReference type="InterPro" id="IPR001736">
    <property type="entry name" value="PLipase_D/transphosphatidylase"/>
</dbReference>
<evidence type="ECO:0000256" key="9">
    <source>
        <dbReference type="ARBA" id="ARBA00029594"/>
    </source>
</evidence>
<evidence type="ECO:0000256" key="5">
    <source>
        <dbReference type="ARBA" id="ARBA00022525"/>
    </source>
</evidence>
<dbReference type="GO" id="GO:0005576">
    <property type="term" value="C:extracellular region"/>
    <property type="evidence" value="ECO:0007669"/>
    <property type="project" value="UniProtKB-SubCell"/>
</dbReference>
<feature type="domain" description="PLD phosphodiesterase" evidence="10">
    <location>
        <begin position="343"/>
        <end position="370"/>
    </location>
</feature>
<dbReference type="EMBL" id="QFPN01000004">
    <property type="protein sequence ID" value="PZQ16243.1"/>
    <property type="molecule type" value="Genomic_DNA"/>
</dbReference>
<dbReference type="Proteomes" id="UP000249577">
    <property type="component" value="Unassembled WGS sequence"/>
</dbReference>
<evidence type="ECO:0000256" key="6">
    <source>
        <dbReference type="ARBA" id="ARBA00022737"/>
    </source>
</evidence>
<comment type="caution">
    <text evidence="11">The sequence shown here is derived from an EMBL/GenBank/DDBJ whole genome shotgun (WGS) entry which is preliminary data.</text>
</comment>
<comment type="subcellular location">
    <subcellularLocation>
        <location evidence="3">Secreted</location>
    </subcellularLocation>
</comment>
<accession>A0A2W5MFH0</accession>
<keyword evidence="7" id="KW-0378">Hydrolase</keyword>
<dbReference type="PANTHER" id="PTHR18896">
    <property type="entry name" value="PHOSPHOLIPASE D"/>
    <property type="match status" value="1"/>
</dbReference>
<protein>
    <recommendedName>
        <fullName evidence="4">Phospholipase D</fullName>
    </recommendedName>
    <alternativeName>
        <fullName evidence="9">Choline phosphatase</fullName>
    </alternativeName>
</protein>
<dbReference type="Pfam" id="PF13091">
    <property type="entry name" value="PLDc_2"/>
    <property type="match status" value="1"/>
</dbReference>